<organism evidence="2 3">
    <name type="scientific">Saitozyma podzolica</name>
    <dbReference type="NCBI Taxonomy" id="1890683"/>
    <lineage>
        <taxon>Eukaryota</taxon>
        <taxon>Fungi</taxon>
        <taxon>Dikarya</taxon>
        <taxon>Basidiomycota</taxon>
        <taxon>Agaricomycotina</taxon>
        <taxon>Tremellomycetes</taxon>
        <taxon>Tremellales</taxon>
        <taxon>Trimorphomycetaceae</taxon>
        <taxon>Saitozyma</taxon>
    </lineage>
</organism>
<comment type="caution">
    <text evidence="2">The sequence shown here is derived from an EMBL/GenBank/DDBJ whole genome shotgun (WGS) entry which is preliminary data.</text>
</comment>
<reference evidence="2 3" key="1">
    <citation type="submission" date="2018-11" db="EMBL/GenBank/DDBJ databases">
        <title>Genome sequence of Saitozyma podzolica DSM 27192.</title>
        <authorList>
            <person name="Aliyu H."/>
            <person name="Gorte O."/>
            <person name="Ochsenreither K."/>
        </authorList>
    </citation>
    <scope>NUCLEOTIDE SEQUENCE [LARGE SCALE GENOMIC DNA]</scope>
    <source>
        <strain evidence="2 3">DSM 27192</strain>
    </source>
</reference>
<dbReference type="PANTHER" id="PTHR15020">
    <property type="entry name" value="FLAVIN REDUCTASE-RELATED"/>
    <property type="match status" value="1"/>
</dbReference>
<sequence length="259" mass="28587">MKHAVLIGASRGIAYYTTLNLLSTDEWTCTLLLRKPEALAADPKLTPYVESGKLVFVKGNGTSVEDVAKLFDKPADVVITSIGGAPRFTLRGAELDQPRVCTEAAETLLKVLGKLDGKPPRVIAVSSMGMGNSHKYMPLAWRIFYPWALHHPHLDKEGMEYLMCRASTTLAVPEDHIPPPNILPRENISQIREDFLPEVIIVRPALLTGDGPLKGKDKTKVSEDLYSYTVTRMDVAAFISDECVQEGSKWVNKLPIVGY</sequence>
<dbReference type="PANTHER" id="PTHR15020:SF50">
    <property type="entry name" value="UPF0659 PROTEIN YMR090W"/>
    <property type="match status" value="1"/>
</dbReference>
<proteinExistence type="predicted"/>
<dbReference type="Proteomes" id="UP000279259">
    <property type="component" value="Unassembled WGS sequence"/>
</dbReference>
<dbReference type="AlphaFoldDB" id="A0A427YJ27"/>
<name>A0A427YJ27_9TREE</name>
<feature type="domain" description="NAD(P)-binding" evidence="1">
    <location>
        <begin position="8"/>
        <end position="141"/>
    </location>
</feature>
<dbReference type="STRING" id="1890683.A0A427YJ27"/>
<dbReference type="InterPro" id="IPR016040">
    <property type="entry name" value="NAD(P)-bd_dom"/>
</dbReference>
<gene>
    <name evidence="2" type="ORF">EHS25_010280</name>
</gene>
<evidence type="ECO:0000313" key="2">
    <source>
        <dbReference type="EMBL" id="RSH91104.1"/>
    </source>
</evidence>
<dbReference type="EMBL" id="RSCD01000009">
    <property type="protein sequence ID" value="RSH91104.1"/>
    <property type="molecule type" value="Genomic_DNA"/>
</dbReference>
<dbReference type="InterPro" id="IPR036291">
    <property type="entry name" value="NAD(P)-bd_dom_sf"/>
</dbReference>
<protein>
    <recommendedName>
        <fullName evidence="1">NAD(P)-binding domain-containing protein</fullName>
    </recommendedName>
</protein>
<accession>A0A427YJ27</accession>
<dbReference type="Gene3D" id="3.40.50.720">
    <property type="entry name" value="NAD(P)-binding Rossmann-like Domain"/>
    <property type="match status" value="1"/>
</dbReference>
<dbReference type="OrthoDB" id="63935at2759"/>
<evidence type="ECO:0000313" key="3">
    <source>
        <dbReference type="Proteomes" id="UP000279259"/>
    </source>
</evidence>
<dbReference type="Pfam" id="PF13460">
    <property type="entry name" value="NAD_binding_10"/>
    <property type="match status" value="1"/>
</dbReference>
<keyword evidence="3" id="KW-1185">Reference proteome</keyword>
<evidence type="ECO:0000259" key="1">
    <source>
        <dbReference type="Pfam" id="PF13460"/>
    </source>
</evidence>
<dbReference type="SUPFAM" id="SSF51735">
    <property type="entry name" value="NAD(P)-binding Rossmann-fold domains"/>
    <property type="match status" value="1"/>
</dbReference>